<keyword evidence="2" id="KW-1185">Reference proteome</keyword>
<name>A0ACA9K0C9_9GLOM</name>
<comment type="caution">
    <text evidence="1">The sequence shown here is derived from an EMBL/GenBank/DDBJ whole genome shotgun (WGS) entry which is preliminary data.</text>
</comment>
<organism evidence="1 2">
    <name type="scientific">Acaulospora colombiana</name>
    <dbReference type="NCBI Taxonomy" id="27376"/>
    <lineage>
        <taxon>Eukaryota</taxon>
        <taxon>Fungi</taxon>
        <taxon>Fungi incertae sedis</taxon>
        <taxon>Mucoromycota</taxon>
        <taxon>Glomeromycotina</taxon>
        <taxon>Glomeromycetes</taxon>
        <taxon>Diversisporales</taxon>
        <taxon>Acaulosporaceae</taxon>
        <taxon>Acaulospora</taxon>
    </lineage>
</organism>
<dbReference type="EMBL" id="CAJVPT010000498">
    <property type="protein sequence ID" value="CAG8445428.1"/>
    <property type="molecule type" value="Genomic_DNA"/>
</dbReference>
<accession>A0ACA9K0C9</accession>
<gene>
    <name evidence="1" type="ORF">ACOLOM_LOCUS481</name>
</gene>
<evidence type="ECO:0000313" key="1">
    <source>
        <dbReference type="EMBL" id="CAG8445428.1"/>
    </source>
</evidence>
<feature type="non-terminal residue" evidence="1">
    <location>
        <position position="1"/>
    </location>
</feature>
<evidence type="ECO:0000313" key="2">
    <source>
        <dbReference type="Proteomes" id="UP000789525"/>
    </source>
</evidence>
<dbReference type="Proteomes" id="UP000789525">
    <property type="component" value="Unassembled WGS sequence"/>
</dbReference>
<reference evidence="1" key="1">
    <citation type="submission" date="2021-06" db="EMBL/GenBank/DDBJ databases">
        <authorList>
            <person name="Kallberg Y."/>
            <person name="Tangrot J."/>
            <person name="Rosling A."/>
        </authorList>
    </citation>
    <scope>NUCLEOTIDE SEQUENCE</scope>
    <source>
        <strain evidence="1">CL356</strain>
    </source>
</reference>
<sequence length="151" mass="16765">RKWGLLNIYRVSLIAWFPSLICFPILNWMARRGMEGSVSWYSMLLVLWIIWSVTAASFVLLSSLSPSASAVATVQGLLSVSTIAPQALAPALATSTFAICIRHPEILYGNVFWVAIMIFSLVAFAHSLTLRESTYDWRAEIEEENDGHATA</sequence>
<proteinExistence type="predicted"/>
<protein>
    <submittedName>
        <fullName evidence="1">2067_t:CDS:1</fullName>
    </submittedName>
</protein>